<dbReference type="Gene3D" id="3.30.1460.40">
    <property type="entry name" value="[NiFe]-hydrogenase assembly chaperone, HybE"/>
    <property type="match status" value="1"/>
</dbReference>
<reference evidence="2 3" key="1">
    <citation type="submission" date="2019-06" db="EMBL/GenBank/DDBJ databases">
        <title>Genomic Encyclopedia of Type Strains, Phase IV (KMG-V): Genome sequencing to study the core and pangenomes of soil and plant-associated prokaryotes.</title>
        <authorList>
            <person name="Whitman W."/>
        </authorList>
    </citation>
    <scope>NUCLEOTIDE SEQUENCE [LARGE SCALE GENOMIC DNA]</scope>
    <source>
        <strain evidence="2 3">BR 11880</strain>
    </source>
</reference>
<proteinExistence type="predicted"/>
<accession>A0A560FQB3</accession>
<dbReference type="Proteomes" id="UP000319859">
    <property type="component" value="Unassembled WGS sequence"/>
</dbReference>
<dbReference type="AlphaFoldDB" id="A0A560FQB3"/>
<evidence type="ECO:0000313" key="2">
    <source>
        <dbReference type="EMBL" id="TWB23761.1"/>
    </source>
</evidence>
<gene>
    <name evidence="2" type="ORF">FBZ89_102518</name>
</gene>
<sequence>MTDAPALSARIETAFARIAATRMAGVPVMNPALSVAMRGLHRHGGHWVGVLVTPWFMNLLLLPATDQEPRRVGEKRALALPSGSYEVIWGHEDELGGYWSCSLFSPMFDFADQETAVATADAALAEIMVAPEPGAADDGMATIWAGNPAIPAPAKMEPAVPPSRRALFGLGQTGPWQAGPRQAGPWQAGP</sequence>
<evidence type="ECO:0000256" key="1">
    <source>
        <dbReference type="SAM" id="MobiDB-lite"/>
    </source>
</evidence>
<evidence type="ECO:0000313" key="3">
    <source>
        <dbReference type="Proteomes" id="UP000319859"/>
    </source>
</evidence>
<dbReference type="NCBIfam" id="TIGR03993">
    <property type="entry name" value="hydrog_HybE"/>
    <property type="match status" value="1"/>
</dbReference>
<dbReference type="RefSeq" id="WP_145748929.1">
    <property type="nucleotide sequence ID" value="NZ_VITN01000002.1"/>
</dbReference>
<protein>
    <submittedName>
        <fullName evidence="2">[NiFe] hydrogenase assembly HybE family chaperone</fullName>
    </submittedName>
</protein>
<dbReference type="OrthoDB" id="9808980at2"/>
<dbReference type="InterPro" id="IPR023994">
    <property type="entry name" value="NiFe-hyd_HybE"/>
</dbReference>
<name>A0A560FQB3_9PROT</name>
<feature type="region of interest" description="Disordered" evidence="1">
    <location>
        <begin position="169"/>
        <end position="190"/>
    </location>
</feature>
<dbReference type="Pfam" id="PF11939">
    <property type="entry name" value="NiFe-hyd_HybE"/>
    <property type="match status" value="1"/>
</dbReference>
<comment type="caution">
    <text evidence="2">The sequence shown here is derived from an EMBL/GenBank/DDBJ whole genome shotgun (WGS) entry which is preliminary data.</text>
</comment>
<dbReference type="EMBL" id="VITN01000002">
    <property type="protein sequence ID" value="TWB23761.1"/>
    <property type="molecule type" value="Genomic_DNA"/>
</dbReference>
<organism evidence="2 3">
    <name type="scientific">Nitrospirillum amazonense</name>
    <dbReference type="NCBI Taxonomy" id="28077"/>
    <lineage>
        <taxon>Bacteria</taxon>
        <taxon>Pseudomonadati</taxon>
        <taxon>Pseudomonadota</taxon>
        <taxon>Alphaproteobacteria</taxon>
        <taxon>Rhodospirillales</taxon>
        <taxon>Azospirillaceae</taxon>
        <taxon>Nitrospirillum</taxon>
    </lineage>
</organism>
<dbReference type="InterPro" id="IPR038530">
    <property type="entry name" value="NiFe-hyd_HybE_sf"/>
</dbReference>